<name>A0AA35CKY1_9FIRM</name>
<organism evidence="2 3">
    <name type="scientific">Caldinitratiruptor microaerophilus</name>
    <dbReference type="NCBI Taxonomy" id="671077"/>
    <lineage>
        <taxon>Bacteria</taxon>
        <taxon>Bacillati</taxon>
        <taxon>Bacillota</taxon>
        <taxon>Clostridia</taxon>
        <taxon>Eubacteriales</taxon>
        <taxon>Symbiobacteriaceae</taxon>
        <taxon>Caldinitratiruptor</taxon>
    </lineage>
</organism>
<evidence type="ECO:0000313" key="3">
    <source>
        <dbReference type="Proteomes" id="UP001163687"/>
    </source>
</evidence>
<dbReference type="RefSeq" id="WP_264841693.1">
    <property type="nucleotide sequence ID" value="NZ_AP025628.1"/>
</dbReference>
<keyword evidence="3" id="KW-1185">Reference proteome</keyword>
<dbReference type="Proteomes" id="UP001163687">
    <property type="component" value="Chromosome"/>
</dbReference>
<sequence>MRRDELEHIIRAAGAILGDREVIVLGSQAILGRFPSGLPPEATESMEAYLLPVNDPDGKKADLIDGTLGEGSMFHDTFGIYAHGVDETTARLPDGWRDRLIPVENANTMGITGYCLEPHDLLVSKYLAGRPKDLEFCSAVVRAGLVSERTLLDRLRRTACTQEEMARVAVTIRRHFAEREKRVRDQGMSR</sequence>
<evidence type="ECO:0000259" key="1">
    <source>
        <dbReference type="Pfam" id="PF19502"/>
    </source>
</evidence>
<gene>
    <name evidence="2" type="ORF">caldi_21020</name>
</gene>
<dbReference type="KEGG" id="cmic:caldi_21020"/>
<dbReference type="EMBL" id="AP025628">
    <property type="protein sequence ID" value="BDG61012.1"/>
    <property type="molecule type" value="Genomic_DNA"/>
</dbReference>
<dbReference type="InterPro" id="IPR045792">
    <property type="entry name" value="DUF6036"/>
</dbReference>
<dbReference type="AlphaFoldDB" id="A0AA35CKY1"/>
<evidence type="ECO:0000313" key="2">
    <source>
        <dbReference type="EMBL" id="BDG61012.1"/>
    </source>
</evidence>
<protein>
    <recommendedName>
        <fullName evidence="1">DUF6036 domain-containing protein</fullName>
    </recommendedName>
</protein>
<reference evidence="2" key="1">
    <citation type="submission" date="2022-03" db="EMBL/GenBank/DDBJ databases">
        <title>Complete genome sequence of Caldinitratiruptor microaerophilus.</title>
        <authorList>
            <person name="Mukaiyama R."/>
            <person name="Nishiyama T."/>
            <person name="Ueda K."/>
        </authorList>
    </citation>
    <scope>NUCLEOTIDE SEQUENCE</scope>
    <source>
        <strain evidence="2">JCM 16183</strain>
    </source>
</reference>
<dbReference type="Pfam" id="PF19502">
    <property type="entry name" value="DUF6036"/>
    <property type="match status" value="1"/>
</dbReference>
<accession>A0AA35CKY1</accession>
<proteinExistence type="predicted"/>
<feature type="domain" description="DUF6036" evidence="1">
    <location>
        <begin position="82"/>
        <end position="176"/>
    </location>
</feature>